<name>A0ABP8YRE7_9MICO</name>
<proteinExistence type="predicted"/>
<feature type="transmembrane region" description="Helical" evidence="1">
    <location>
        <begin position="114"/>
        <end position="132"/>
    </location>
</feature>
<dbReference type="Proteomes" id="UP001500121">
    <property type="component" value="Unassembled WGS sequence"/>
</dbReference>
<feature type="transmembrane region" description="Helical" evidence="1">
    <location>
        <begin position="84"/>
        <end position="108"/>
    </location>
</feature>
<feature type="transmembrane region" description="Helical" evidence="1">
    <location>
        <begin position="49"/>
        <end position="72"/>
    </location>
</feature>
<accession>A0ABP8YRE7</accession>
<gene>
    <name evidence="2" type="ORF">GCM10025783_02400</name>
</gene>
<keyword evidence="1" id="KW-0472">Membrane</keyword>
<comment type="caution">
    <text evidence="2">The sequence shown here is derived from an EMBL/GenBank/DDBJ whole genome shotgun (WGS) entry which is preliminary data.</text>
</comment>
<protein>
    <submittedName>
        <fullName evidence="2">Uncharacterized protein</fullName>
    </submittedName>
</protein>
<keyword evidence="3" id="KW-1185">Reference proteome</keyword>
<feature type="transmembrane region" description="Helical" evidence="1">
    <location>
        <begin position="12"/>
        <end position="37"/>
    </location>
</feature>
<evidence type="ECO:0000313" key="3">
    <source>
        <dbReference type="Proteomes" id="UP001500121"/>
    </source>
</evidence>
<sequence>MLLAERDDRGRALLRAAVVEAPLLVALATAAVAAGSLRAADLLAAQQALPFAVEAPVALLVALVVGGLLLPAAVPVRGTGAARLLIVSARAVQPVSAAAVASVLLLGVGGSPSGAAPAALASGVLAAVVVVAGQRLPVLRPQRLLEPAAVVLLPLALLQLGVVVVLTLLGGSA</sequence>
<dbReference type="EMBL" id="BAABLP010000001">
    <property type="protein sequence ID" value="GAA4735908.1"/>
    <property type="molecule type" value="Genomic_DNA"/>
</dbReference>
<evidence type="ECO:0000313" key="2">
    <source>
        <dbReference type="EMBL" id="GAA4735908.1"/>
    </source>
</evidence>
<evidence type="ECO:0000256" key="1">
    <source>
        <dbReference type="SAM" id="Phobius"/>
    </source>
</evidence>
<keyword evidence="1" id="KW-1133">Transmembrane helix</keyword>
<keyword evidence="1" id="KW-0812">Transmembrane</keyword>
<feature type="transmembrane region" description="Helical" evidence="1">
    <location>
        <begin position="144"/>
        <end position="169"/>
    </location>
</feature>
<reference evidence="3" key="1">
    <citation type="journal article" date="2019" name="Int. J. Syst. Evol. Microbiol.">
        <title>The Global Catalogue of Microorganisms (GCM) 10K type strain sequencing project: providing services to taxonomists for standard genome sequencing and annotation.</title>
        <authorList>
            <consortium name="The Broad Institute Genomics Platform"/>
            <consortium name="The Broad Institute Genome Sequencing Center for Infectious Disease"/>
            <person name="Wu L."/>
            <person name="Ma J."/>
        </authorList>
    </citation>
    <scope>NUCLEOTIDE SEQUENCE [LARGE SCALE GENOMIC DNA]</scope>
    <source>
        <strain evidence="3">JCM 19015</strain>
    </source>
</reference>
<organism evidence="2 3">
    <name type="scientific">Amnibacterium soli</name>
    <dbReference type="NCBI Taxonomy" id="1282736"/>
    <lineage>
        <taxon>Bacteria</taxon>
        <taxon>Bacillati</taxon>
        <taxon>Actinomycetota</taxon>
        <taxon>Actinomycetes</taxon>
        <taxon>Micrococcales</taxon>
        <taxon>Microbacteriaceae</taxon>
        <taxon>Amnibacterium</taxon>
    </lineage>
</organism>